<accession>A0A4V2QF79</accession>
<keyword evidence="1" id="KW-0560">Oxidoreductase</keyword>
<organism evidence="6 7">
    <name type="scientific">Hydrogenispora ethanolica</name>
    <dbReference type="NCBI Taxonomy" id="1082276"/>
    <lineage>
        <taxon>Bacteria</taxon>
        <taxon>Bacillati</taxon>
        <taxon>Bacillota</taxon>
        <taxon>Hydrogenispora</taxon>
    </lineage>
</organism>
<name>A0A4V2QF79_HYDET</name>
<comment type="caution">
    <text evidence="6">The sequence shown here is derived from an EMBL/GenBank/DDBJ whole genome shotgun (WGS) entry which is preliminary data.</text>
</comment>
<dbReference type="SUPFAM" id="SSF48179">
    <property type="entry name" value="6-phosphogluconate dehydrogenase C-terminal domain-like"/>
    <property type="match status" value="1"/>
</dbReference>
<dbReference type="OrthoDB" id="9768714at2"/>
<sequence>MSTPKQQLNRDFLEKNLLGKELAPFTAEILDYPEKIIQFGEGNFLRGFVDWMVHQLNKQSLFQGRVVVAQPIPSGRVAELNQQDGLYTLILRGTQDGQVVDQREIITSISRGLDPYTQWQEVLKCAENPAIEYVVSNTTEAGIAYNPADRSSDQPPVSFPGKLTAYLYHRYQHFQGDATKGMVILPCELIDRNGDNLKRVVLQLAAEWNLPLQFQEWLTKANHFLNTLVDRIVTGYPAKEMAQLQEELGYTDQNMDTGEIFHLWVIEGDAALGERLPFTKAGLNVKWVKDMTPYRTRKVRILNGAHTSTVAVAYLAGIDLVRDAVHDQKVGQFLKQAVFEEIIPTLDLEKSELQQFAAAVLERFDNPFIDHKWSDISLNSTSKFEARVMPSLKKYFEKQRVLPKRMTFSLAALFALYYGTEIRDNKLVGHRNGKEYFVQDDLPKLEFFRDVWQKYEKAELSLEQAVAGILTRFWPQEAQELPTLASEVAFYLQDILNSGIVSSLEKCS</sequence>
<evidence type="ECO:0000259" key="4">
    <source>
        <dbReference type="Pfam" id="PF01232"/>
    </source>
</evidence>
<comment type="catalytic activity">
    <reaction evidence="3">
        <text>D-mannitol 1-phosphate + NAD(+) = beta-D-fructose 6-phosphate + NADH + H(+)</text>
        <dbReference type="Rhea" id="RHEA:19661"/>
        <dbReference type="ChEBI" id="CHEBI:15378"/>
        <dbReference type="ChEBI" id="CHEBI:57540"/>
        <dbReference type="ChEBI" id="CHEBI:57634"/>
        <dbReference type="ChEBI" id="CHEBI:57945"/>
        <dbReference type="ChEBI" id="CHEBI:61381"/>
        <dbReference type="EC" id="1.1.1.17"/>
    </reaction>
</comment>
<dbReference type="SUPFAM" id="SSF51735">
    <property type="entry name" value="NAD(P)-binding Rossmann-fold domains"/>
    <property type="match status" value="1"/>
</dbReference>
<dbReference type="InterPro" id="IPR013328">
    <property type="entry name" value="6PGD_dom2"/>
</dbReference>
<gene>
    <name evidence="6" type="ORF">EDC14_100832</name>
</gene>
<keyword evidence="2" id="KW-0520">NAD</keyword>
<dbReference type="InterPro" id="IPR013131">
    <property type="entry name" value="Mannitol_DH_N"/>
</dbReference>
<dbReference type="Pfam" id="PF01232">
    <property type="entry name" value="Mannitol_dh"/>
    <property type="match status" value="1"/>
</dbReference>
<dbReference type="Gene3D" id="3.40.50.720">
    <property type="entry name" value="NAD(P)-binding Rossmann-like Domain"/>
    <property type="match status" value="1"/>
</dbReference>
<evidence type="ECO:0000259" key="5">
    <source>
        <dbReference type="Pfam" id="PF08125"/>
    </source>
</evidence>
<dbReference type="PANTHER" id="PTHR30524">
    <property type="entry name" value="MANNITOL-1-PHOSPHATE 5-DEHYDROGENASE"/>
    <property type="match status" value="1"/>
</dbReference>
<evidence type="ECO:0000313" key="7">
    <source>
        <dbReference type="Proteomes" id="UP000295008"/>
    </source>
</evidence>
<dbReference type="AlphaFoldDB" id="A0A4V2QF79"/>
<dbReference type="GO" id="GO:0009026">
    <property type="term" value="F:tagaturonate reductase activity"/>
    <property type="evidence" value="ECO:0007669"/>
    <property type="project" value="TreeGrafter"/>
</dbReference>
<feature type="domain" description="Mannitol dehydrogenase C-terminal" evidence="5">
    <location>
        <begin position="290"/>
        <end position="470"/>
    </location>
</feature>
<dbReference type="Gene3D" id="1.10.1040.10">
    <property type="entry name" value="N-(1-d-carboxylethyl)-l-norvaline Dehydrogenase, domain 2"/>
    <property type="match status" value="1"/>
</dbReference>
<dbReference type="EMBL" id="SLUN01000008">
    <property type="protein sequence ID" value="TCL70887.1"/>
    <property type="molecule type" value="Genomic_DNA"/>
</dbReference>
<dbReference type="GO" id="GO:0008926">
    <property type="term" value="F:mannitol-1-phosphate 5-dehydrogenase activity"/>
    <property type="evidence" value="ECO:0007669"/>
    <property type="project" value="UniProtKB-EC"/>
</dbReference>
<evidence type="ECO:0000256" key="1">
    <source>
        <dbReference type="ARBA" id="ARBA00023002"/>
    </source>
</evidence>
<evidence type="ECO:0000256" key="3">
    <source>
        <dbReference type="ARBA" id="ARBA00048615"/>
    </source>
</evidence>
<protein>
    <submittedName>
        <fullName evidence="6">Tagaturonate reductase</fullName>
    </submittedName>
</protein>
<evidence type="ECO:0000256" key="2">
    <source>
        <dbReference type="ARBA" id="ARBA00023027"/>
    </source>
</evidence>
<dbReference type="Proteomes" id="UP000295008">
    <property type="component" value="Unassembled WGS sequence"/>
</dbReference>
<dbReference type="RefSeq" id="WP_132013861.1">
    <property type="nucleotide sequence ID" value="NZ_SLUN01000008.1"/>
</dbReference>
<dbReference type="InterPro" id="IPR013118">
    <property type="entry name" value="Mannitol_DH_C"/>
</dbReference>
<dbReference type="PANTHER" id="PTHR30524:SF0">
    <property type="entry name" value="ALTRONATE OXIDOREDUCTASE-RELATED"/>
    <property type="match status" value="1"/>
</dbReference>
<dbReference type="GO" id="GO:0019698">
    <property type="term" value="P:D-galacturonate catabolic process"/>
    <property type="evidence" value="ECO:0007669"/>
    <property type="project" value="TreeGrafter"/>
</dbReference>
<dbReference type="NCBIfam" id="NF002969">
    <property type="entry name" value="PRK03643.1"/>
    <property type="match status" value="1"/>
</dbReference>
<proteinExistence type="predicted"/>
<reference evidence="6 7" key="1">
    <citation type="submission" date="2019-03" db="EMBL/GenBank/DDBJ databases">
        <title>Genomic Encyclopedia of Type Strains, Phase IV (KMG-IV): sequencing the most valuable type-strain genomes for metagenomic binning, comparative biology and taxonomic classification.</title>
        <authorList>
            <person name="Goeker M."/>
        </authorList>
    </citation>
    <scope>NUCLEOTIDE SEQUENCE [LARGE SCALE GENOMIC DNA]</scope>
    <source>
        <strain evidence="6 7">LX-B</strain>
    </source>
</reference>
<dbReference type="GO" id="GO:0005829">
    <property type="term" value="C:cytosol"/>
    <property type="evidence" value="ECO:0007669"/>
    <property type="project" value="TreeGrafter"/>
</dbReference>
<dbReference type="InterPro" id="IPR008927">
    <property type="entry name" value="6-PGluconate_DH-like_C_sf"/>
</dbReference>
<feature type="domain" description="Mannitol dehydrogenase N-terminal" evidence="4">
    <location>
        <begin position="34"/>
        <end position="276"/>
    </location>
</feature>
<keyword evidence="7" id="KW-1185">Reference proteome</keyword>
<dbReference type="Pfam" id="PF08125">
    <property type="entry name" value="Mannitol_dh_C"/>
    <property type="match status" value="1"/>
</dbReference>
<dbReference type="InterPro" id="IPR036291">
    <property type="entry name" value="NAD(P)-bd_dom_sf"/>
</dbReference>
<evidence type="ECO:0000313" key="6">
    <source>
        <dbReference type="EMBL" id="TCL70887.1"/>
    </source>
</evidence>
<dbReference type="GO" id="GO:0019592">
    <property type="term" value="P:mannitol catabolic process"/>
    <property type="evidence" value="ECO:0007669"/>
    <property type="project" value="TreeGrafter"/>
</dbReference>